<organism evidence="11 12">
    <name type="scientific">Dinoponera quadriceps</name>
    <name type="common">South American ant</name>
    <dbReference type="NCBI Taxonomy" id="609295"/>
    <lineage>
        <taxon>Eukaryota</taxon>
        <taxon>Metazoa</taxon>
        <taxon>Ecdysozoa</taxon>
        <taxon>Arthropoda</taxon>
        <taxon>Hexapoda</taxon>
        <taxon>Insecta</taxon>
        <taxon>Pterygota</taxon>
        <taxon>Neoptera</taxon>
        <taxon>Endopterygota</taxon>
        <taxon>Hymenoptera</taxon>
        <taxon>Apocrita</taxon>
        <taxon>Aculeata</taxon>
        <taxon>Formicoidea</taxon>
        <taxon>Formicidae</taxon>
        <taxon>Ponerinae</taxon>
        <taxon>Ponerini</taxon>
        <taxon>Dinoponera</taxon>
    </lineage>
</organism>
<keyword evidence="4 8" id="KW-1133">Transmembrane helix</keyword>
<dbReference type="Pfam" id="PF24576">
    <property type="entry name" value="IR75A_N"/>
    <property type="match status" value="1"/>
</dbReference>
<evidence type="ECO:0000256" key="1">
    <source>
        <dbReference type="ARBA" id="ARBA00004651"/>
    </source>
</evidence>
<protein>
    <submittedName>
        <fullName evidence="12">Uncharacterized protein LOC106745163</fullName>
    </submittedName>
</protein>
<sequence length="642" mass="73480">MFLQTLRITARSSRDSAIRGMFRNGYWILLLLLRLLCVSCVANENIMARDYFAHKGVSSVVGFTCDTVEHTAKFARTFNSVYVPSSMWNLDFMSKLPSRTLRRLLHSNHRNLGVYIDARCDSDNYTMIYSEATKYLLYDEMHKWLILGAKLNDTVNKLNDDAFNLVTDVTIAVPSLTGYDLYDVYNPCKERGGTLNVTALGYWTEKSGVAIKLKQSKFTRRSDLHGMKLKVGILLSYKVYNLSTDNILRDPILKAKYGRSQFLFTLLSHMADLFNFTMDIVEVNSKKKQDNTAPIFVAFQKKQIDISASPIVMKTEKLRMGDIIGPVWPMRTCFLFRTISSANLKREQFLRPLNIKVWYLILGIIVAGALILTILLRQEGIHDVKEGYSISVLLTIGALSQQGAVVVPYHYAGRIAFLQIMLFSLLILNYYSASVVSDRLKNRAQKMNDSLINLANSHLRIAAEPMPYLRTFLQSSEREVQYFMEKQWERVPESKRYLPLAEGLNSVAEGGIAYHTTIDSAYPYIERNFQPRMICELTEVHLFRAVLALWARHKSPFTPLFRVGLTKMYNMGIRKRQLKRWLPRKPFCPKNILIAEPLSILEAAPVFAFLSISAALSIVICIAENFVYWMRPIRLSTSTGEE</sequence>
<gene>
    <name evidence="12" type="primary">LOC106745163</name>
</gene>
<feature type="signal peptide" evidence="9">
    <location>
        <begin position="1"/>
        <end position="42"/>
    </location>
</feature>
<feature type="chain" id="PRO_5027907635" evidence="9">
    <location>
        <begin position="43"/>
        <end position="642"/>
    </location>
</feature>
<dbReference type="RefSeq" id="XP_014475981.1">
    <property type="nucleotide sequence ID" value="XM_014620495.1"/>
</dbReference>
<evidence type="ECO:0000313" key="11">
    <source>
        <dbReference type="Proteomes" id="UP000515204"/>
    </source>
</evidence>
<dbReference type="Gene3D" id="1.10.287.70">
    <property type="match status" value="1"/>
</dbReference>
<reference evidence="12" key="1">
    <citation type="submission" date="2025-08" db="UniProtKB">
        <authorList>
            <consortium name="RefSeq"/>
        </authorList>
    </citation>
    <scope>IDENTIFICATION</scope>
</reference>
<feature type="transmembrane region" description="Helical" evidence="8">
    <location>
        <begin position="388"/>
        <end position="409"/>
    </location>
</feature>
<dbReference type="GO" id="GO:0005886">
    <property type="term" value="C:plasma membrane"/>
    <property type="evidence" value="ECO:0007669"/>
    <property type="project" value="UniProtKB-SubCell"/>
</dbReference>
<feature type="transmembrane region" description="Helical" evidence="8">
    <location>
        <begin position="357"/>
        <end position="376"/>
    </location>
</feature>
<evidence type="ECO:0000256" key="7">
    <source>
        <dbReference type="ARBA" id="ARBA00023180"/>
    </source>
</evidence>
<dbReference type="GeneID" id="106745163"/>
<dbReference type="PANTHER" id="PTHR42643">
    <property type="entry name" value="IONOTROPIC RECEPTOR 20A-RELATED"/>
    <property type="match status" value="1"/>
</dbReference>
<keyword evidence="7" id="KW-0325">Glycoprotein</keyword>
<proteinExistence type="predicted"/>
<keyword evidence="3 8" id="KW-0812">Transmembrane</keyword>
<feature type="transmembrane region" description="Helical" evidence="8">
    <location>
        <begin position="606"/>
        <end position="629"/>
    </location>
</feature>
<keyword evidence="6" id="KW-0675">Receptor</keyword>
<evidence type="ECO:0000256" key="5">
    <source>
        <dbReference type="ARBA" id="ARBA00023136"/>
    </source>
</evidence>
<keyword evidence="5 8" id="KW-0472">Membrane</keyword>
<feature type="transmembrane region" description="Helical" evidence="8">
    <location>
        <begin position="415"/>
        <end position="437"/>
    </location>
</feature>
<evidence type="ECO:0000256" key="6">
    <source>
        <dbReference type="ARBA" id="ARBA00023170"/>
    </source>
</evidence>
<dbReference type="AlphaFoldDB" id="A0A6P3XC78"/>
<evidence type="ECO:0000256" key="8">
    <source>
        <dbReference type="SAM" id="Phobius"/>
    </source>
</evidence>
<dbReference type="SUPFAM" id="SSF53850">
    <property type="entry name" value="Periplasmic binding protein-like II"/>
    <property type="match status" value="1"/>
</dbReference>
<dbReference type="KEGG" id="dqu:106745163"/>
<dbReference type="InterPro" id="IPR057074">
    <property type="entry name" value="IR75A_N"/>
</dbReference>
<evidence type="ECO:0000256" key="3">
    <source>
        <dbReference type="ARBA" id="ARBA00022692"/>
    </source>
</evidence>
<feature type="domain" description="Ionotropic receptor 75a N-terminal" evidence="10">
    <location>
        <begin position="46"/>
        <end position="233"/>
    </location>
</feature>
<dbReference type="InterPro" id="IPR052192">
    <property type="entry name" value="Insect_Ionotropic_Sensory_Rcpt"/>
</dbReference>
<evidence type="ECO:0000256" key="4">
    <source>
        <dbReference type="ARBA" id="ARBA00022989"/>
    </source>
</evidence>
<keyword evidence="11" id="KW-1185">Reference proteome</keyword>
<evidence type="ECO:0000256" key="2">
    <source>
        <dbReference type="ARBA" id="ARBA00022475"/>
    </source>
</evidence>
<evidence type="ECO:0000259" key="10">
    <source>
        <dbReference type="Pfam" id="PF24576"/>
    </source>
</evidence>
<dbReference type="PANTHER" id="PTHR42643:SF32">
    <property type="entry name" value="IONOTROPIC RECEPTOR 31A, ISOFORM C-RELATED"/>
    <property type="match status" value="1"/>
</dbReference>
<evidence type="ECO:0000256" key="9">
    <source>
        <dbReference type="SAM" id="SignalP"/>
    </source>
</evidence>
<keyword evidence="2" id="KW-1003">Cell membrane</keyword>
<dbReference type="Proteomes" id="UP000515204">
    <property type="component" value="Unplaced"/>
</dbReference>
<keyword evidence="9" id="KW-0732">Signal</keyword>
<comment type="subcellular location">
    <subcellularLocation>
        <location evidence="1">Cell membrane</location>
        <topology evidence="1">Multi-pass membrane protein</topology>
    </subcellularLocation>
</comment>
<accession>A0A6P3XC78</accession>
<evidence type="ECO:0000313" key="12">
    <source>
        <dbReference type="RefSeq" id="XP_014475981.1"/>
    </source>
</evidence>
<name>A0A6P3XC78_DINQU</name>
<dbReference type="OrthoDB" id="413361at2759"/>